<keyword evidence="3" id="KW-1185">Reference proteome</keyword>
<accession>C1E4X9</accession>
<dbReference type="InParanoid" id="C1E4X9"/>
<name>C1E4X9_MICCC</name>
<evidence type="ECO:0000313" key="2">
    <source>
        <dbReference type="EMBL" id="ACO63201.1"/>
    </source>
</evidence>
<dbReference type="GeneID" id="8242822"/>
<feature type="region of interest" description="Disordered" evidence="1">
    <location>
        <begin position="243"/>
        <end position="264"/>
    </location>
</feature>
<proteinExistence type="predicted"/>
<feature type="region of interest" description="Disordered" evidence="1">
    <location>
        <begin position="1"/>
        <end position="22"/>
    </location>
</feature>
<protein>
    <recommendedName>
        <fullName evidence="4">Gamma-glutamylcyclotransferase AIG2-like domain-containing protein</fullName>
    </recommendedName>
</protein>
<dbReference type="FunCoup" id="C1E4X9">
    <property type="interactions" value="79"/>
</dbReference>
<dbReference type="PANTHER" id="PTHR35748">
    <property type="entry name" value="OS05G0358400 PROTEIN"/>
    <property type="match status" value="1"/>
</dbReference>
<evidence type="ECO:0008006" key="4">
    <source>
        <dbReference type="Google" id="ProtNLM"/>
    </source>
</evidence>
<dbReference type="EMBL" id="CP001325">
    <property type="protein sequence ID" value="ACO63201.1"/>
    <property type="molecule type" value="Genomic_DNA"/>
</dbReference>
<dbReference type="Proteomes" id="UP000002009">
    <property type="component" value="Chromosome 4"/>
</dbReference>
<organism evidence="2 3">
    <name type="scientific">Micromonas commoda (strain RCC299 / NOUM17 / CCMP2709)</name>
    <name type="common">Picoplanktonic green alga</name>
    <dbReference type="NCBI Taxonomy" id="296587"/>
    <lineage>
        <taxon>Eukaryota</taxon>
        <taxon>Viridiplantae</taxon>
        <taxon>Chlorophyta</taxon>
        <taxon>Mamiellophyceae</taxon>
        <taxon>Mamiellales</taxon>
        <taxon>Mamiellaceae</taxon>
        <taxon>Micromonas</taxon>
    </lineage>
</organism>
<feature type="compositionally biased region" description="Low complexity" evidence="1">
    <location>
        <begin position="8"/>
        <end position="19"/>
    </location>
</feature>
<dbReference type="PANTHER" id="PTHR35748:SF1">
    <property type="entry name" value="OS05G0358400 PROTEIN"/>
    <property type="match status" value="1"/>
</dbReference>
<dbReference type="OrthoDB" id="565040at2759"/>
<dbReference type="AlphaFoldDB" id="C1E4X9"/>
<dbReference type="eggNOG" id="ENOG502QSZV">
    <property type="taxonomic scope" value="Eukaryota"/>
</dbReference>
<dbReference type="OMA" id="ALMCTRW"/>
<dbReference type="KEGG" id="mis:MICPUN_80881"/>
<reference evidence="2 3" key="1">
    <citation type="journal article" date="2009" name="Science">
        <title>Green evolution and dynamic adaptations revealed by genomes of the marine picoeukaryotes Micromonas.</title>
        <authorList>
            <person name="Worden A.Z."/>
            <person name="Lee J.H."/>
            <person name="Mock T."/>
            <person name="Rouze P."/>
            <person name="Simmons M.P."/>
            <person name="Aerts A.L."/>
            <person name="Allen A.E."/>
            <person name="Cuvelier M.L."/>
            <person name="Derelle E."/>
            <person name="Everett M.V."/>
            <person name="Foulon E."/>
            <person name="Grimwood J."/>
            <person name="Gundlach H."/>
            <person name="Henrissat B."/>
            <person name="Napoli C."/>
            <person name="McDonald S.M."/>
            <person name="Parker M.S."/>
            <person name="Rombauts S."/>
            <person name="Salamov A."/>
            <person name="Von Dassow P."/>
            <person name="Badger J.H."/>
            <person name="Coutinho P.M."/>
            <person name="Demir E."/>
            <person name="Dubchak I."/>
            <person name="Gentemann C."/>
            <person name="Eikrem W."/>
            <person name="Gready J.E."/>
            <person name="John U."/>
            <person name="Lanier W."/>
            <person name="Lindquist E.A."/>
            <person name="Lucas S."/>
            <person name="Mayer K.F."/>
            <person name="Moreau H."/>
            <person name="Not F."/>
            <person name="Otillar R."/>
            <person name="Panaud O."/>
            <person name="Pangilinan J."/>
            <person name="Paulsen I."/>
            <person name="Piegu B."/>
            <person name="Poliakov A."/>
            <person name="Robbens S."/>
            <person name="Schmutz J."/>
            <person name="Toulza E."/>
            <person name="Wyss T."/>
            <person name="Zelensky A."/>
            <person name="Zhou K."/>
            <person name="Armbrust E.V."/>
            <person name="Bhattacharya D."/>
            <person name="Goodenough U.W."/>
            <person name="Van de Peer Y."/>
            <person name="Grigoriev I.V."/>
        </authorList>
    </citation>
    <scope>NUCLEOTIDE SEQUENCE [LARGE SCALE GENOMIC DNA]</scope>
    <source>
        <strain evidence="3">RCC299 / NOUM17</strain>
    </source>
</reference>
<sequence length="264" mass="28705">MPPPARASPPAQASPSYAPECPPEAVRDDGWVGVVGIGSLLSERSARHTSPNLRGFKTVRLRGYRRVFAHTAPVFFERGIADGKTREVSSLSMEALEPGDDPREAHGPRGLVATYFEIPGEEFPALAAREAEFELRAVTYEDDEDDGEGGGSDGKKAILCVRSSDAAYAERHCERMKGTGGGGGFGEERIWYPGRRSPPAVYPTRAYARHCVLAAKSLGPEALASFLDHTFLADRRTTLRTHLERNPSLMETPPPPELAERYGG</sequence>
<dbReference type="RefSeq" id="XP_002501943.1">
    <property type="nucleotide sequence ID" value="XM_002501897.1"/>
</dbReference>
<evidence type="ECO:0000313" key="3">
    <source>
        <dbReference type="Proteomes" id="UP000002009"/>
    </source>
</evidence>
<gene>
    <name evidence="2" type="ORF">MICPUN_80881</name>
</gene>
<evidence type="ECO:0000256" key="1">
    <source>
        <dbReference type="SAM" id="MobiDB-lite"/>
    </source>
</evidence>